<keyword evidence="7" id="KW-1185">Reference proteome</keyword>
<dbReference type="InterPro" id="IPR012337">
    <property type="entry name" value="RNaseH-like_sf"/>
</dbReference>
<name>A0ABY1VNF3_9ACTO</name>
<dbReference type="SMART" id="SM00479">
    <property type="entry name" value="EXOIII"/>
    <property type="match status" value="1"/>
</dbReference>
<dbReference type="InterPro" id="IPR013520">
    <property type="entry name" value="Ribonucl_H"/>
</dbReference>
<dbReference type="EC" id="2.7.7.7" evidence="6"/>
<proteinExistence type="predicted"/>
<reference evidence="6 7" key="1">
    <citation type="submission" date="2018-06" db="EMBL/GenBank/DDBJ databases">
        <authorList>
            <consortium name="Pathogen Informatics"/>
            <person name="Doyle S."/>
        </authorList>
    </citation>
    <scope>NUCLEOTIDE SEQUENCE [LARGE SCALE GENOMIC DNA]</scope>
    <source>
        <strain evidence="6 7">NCTC11535</strain>
    </source>
</reference>
<dbReference type="PANTHER" id="PTHR30231">
    <property type="entry name" value="DNA POLYMERASE III SUBUNIT EPSILON"/>
    <property type="match status" value="1"/>
</dbReference>
<keyword evidence="2" id="KW-0378">Hydrolase</keyword>
<dbReference type="RefSeq" id="WP_111836532.1">
    <property type="nucleotide sequence ID" value="NZ_UAPQ01000007.1"/>
</dbReference>
<dbReference type="InterPro" id="IPR036397">
    <property type="entry name" value="RNaseH_sf"/>
</dbReference>
<comment type="caution">
    <text evidence="6">The sequence shown here is derived from an EMBL/GenBank/DDBJ whole genome shotgun (WGS) entry which is preliminary data.</text>
</comment>
<feature type="region of interest" description="Disordered" evidence="4">
    <location>
        <begin position="1"/>
        <end position="20"/>
    </location>
</feature>
<dbReference type="GO" id="GO:0003887">
    <property type="term" value="F:DNA-directed DNA polymerase activity"/>
    <property type="evidence" value="ECO:0007669"/>
    <property type="project" value="UniProtKB-EC"/>
</dbReference>
<gene>
    <name evidence="6" type="primary">polC_2</name>
    <name evidence="6" type="ORF">NCTC11535_01244</name>
</gene>
<keyword evidence="6" id="KW-0808">Transferase</keyword>
<organism evidence="6 7">
    <name type="scientific">Actinomyces bovis</name>
    <dbReference type="NCBI Taxonomy" id="1658"/>
    <lineage>
        <taxon>Bacteria</taxon>
        <taxon>Bacillati</taxon>
        <taxon>Actinomycetota</taxon>
        <taxon>Actinomycetes</taxon>
        <taxon>Actinomycetales</taxon>
        <taxon>Actinomycetaceae</taxon>
        <taxon>Actinomyces</taxon>
    </lineage>
</organism>
<evidence type="ECO:0000313" key="7">
    <source>
        <dbReference type="Proteomes" id="UP000250006"/>
    </source>
</evidence>
<dbReference type="Gene3D" id="3.30.420.10">
    <property type="entry name" value="Ribonuclease H-like superfamily/Ribonuclease H"/>
    <property type="match status" value="1"/>
</dbReference>
<dbReference type="PANTHER" id="PTHR30231:SF4">
    <property type="entry name" value="PROTEIN NEN2"/>
    <property type="match status" value="1"/>
</dbReference>
<evidence type="ECO:0000256" key="2">
    <source>
        <dbReference type="ARBA" id="ARBA00022801"/>
    </source>
</evidence>
<protein>
    <submittedName>
        <fullName evidence="6">DNA polymerase III polC-type</fullName>
        <ecNumber evidence="6">2.7.7.7</ecNumber>
    </submittedName>
</protein>
<evidence type="ECO:0000256" key="4">
    <source>
        <dbReference type="SAM" id="MobiDB-lite"/>
    </source>
</evidence>
<dbReference type="Proteomes" id="UP000250006">
    <property type="component" value="Unassembled WGS sequence"/>
</dbReference>
<evidence type="ECO:0000256" key="3">
    <source>
        <dbReference type="ARBA" id="ARBA00022839"/>
    </source>
</evidence>
<accession>A0ABY1VNF3</accession>
<keyword evidence="1" id="KW-0540">Nuclease</keyword>
<dbReference type="CDD" id="cd06127">
    <property type="entry name" value="DEDDh"/>
    <property type="match status" value="1"/>
</dbReference>
<evidence type="ECO:0000259" key="5">
    <source>
        <dbReference type="SMART" id="SM00479"/>
    </source>
</evidence>
<keyword evidence="6" id="KW-0548">Nucleotidyltransferase</keyword>
<keyword evidence="3" id="KW-0269">Exonuclease</keyword>
<feature type="domain" description="Exonuclease" evidence="5">
    <location>
        <begin position="22"/>
        <end position="190"/>
    </location>
</feature>
<sequence length="230" mass="24240">MSTVSTPVPGNPPPATGARKRGYAVVDVETTGLSPQHNQVIEVGVVLLDRQGREEYAWSTLIGVADLEDVGPKHIHGIELAYLRGAPTLAAICDLLAGSLAGRVLVAHNVRFDLGFLVPVLVTGGWLEGGVELAQLCTMRSARSFISTPSRSLVSCCQAAGVPLAQHHTALDDARASAGLLRHYLNVAAQRGNAEPWALELEAAAEGLAHWAWDAVAAQAQAGLLRLRPV</sequence>
<evidence type="ECO:0000313" key="6">
    <source>
        <dbReference type="EMBL" id="SPT53575.1"/>
    </source>
</evidence>
<evidence type="ECO:0000256" key="1">
    <source>
        <dbReference type="ARBA" id="ARBA00022722"/>
    </source>
</evidence>
<dbReference type="Pfam" id="PF00929">
    <property type="entry name" value="RNase_T"/>
    <property type="match status" value="1"/>
</dbReference>
<dbReference type="SUPFAM" id="SSF53098">
    <property type="entry name" value="Ribonuclease H-like"/>
    <property type="match status" value="1"/>
</dbReference>
<dbReference type="EMBL" id="UAPQ01000007">
    <property type="protein sequence ID" value="SPT53575.1"/>
    <property type="molecule type" value="Genomic_DNA"/>
</dbReference>